<dbReference type="SUPFAM" id="SSF54001">
    <property type="entry name" value="Cysteine proteinases"/>
    <property type="match status" value="1"/>
</dbReference>
<dbReference type="InterPro" id="IPR038765">
    <property type="entry name" value="Papain-like_cys_pep_sf"/>
</dbReference>
<reference evidence="10 11" key="1">
    <citation type="journal article" date="2013" name="MBio">
        <title>Genome sequencing of the plant pathogen Taphrina deformans, the causal agent of peach leaf curl.</title>
        <authorList>
            <person name="Cisse O.H."/>
            <person name="Almeida J.M.G.C.F."/>
            <person name="Fonseca A."/>
            <person name="Kumar A.A."/>
            <person name="Salojaervi J."/>
            <person name="Overmyer K."/>
            <person name="Hauser P.M."/>
            <person name="Pagni M."/>
        </authorList>
    </citation>
    <scope>NUCLEOTIDE SEQUENCE [LARGE SCALE GENOMIC DNA]</scope>
    <source>
        <strain evidence="11">PYCC 5710 / ATCC 11124 / CBS 356.35 / IMI 108563 / JCM 9778 / NBRC 8474</strain>
    </source>
</reference>
<dbReference type="GO" id="GO:0003697">
    <property type="term" value="F:single-stranded DNA binding"/>
    <property type="evidence" value="ECO:0007669"/>
    <property type="project" value="TreeGrafter"/>
</dbReference>
<comment type="caution">
    <text evidence="10">The sequence shown here is derived from an EMBL/GenBank/DDBJ whole genome shotgun (WGS) entry which is preliminary data.</text>
</comment>
<dbReference type="InterPro" id="IPR018325">
    <property type="entry name" value="Rad4/PNGase_transGLS-fold"/>
</dbReference>
<feature type="domain" description="Rad4 beta-hairpin" evidence="8">
    <location>
        <begin position="481"/>
        <end position="540"/>
    </location>
</feature>
<dbReference type="Proteomes" id="UP000013776">
    <property type="component" value="Unassembled WGS sequence"/>
</dbReference>
<dbReference type="InterPro" id="IPR004583">
    <property type="entry name" value="DNA_repair_Rad4"/>
</dbReference>
<feature type="region of interest" description="Disordered" evidence="6">
    <location>
        <begin position="659"/>
        <end position="687"/>
    </location>
</feature>
<dbReference type="Pfam" id="PF03835">
    <property type="entry name" value="Rad4"/>
    <property type="match status" value="1"/>
</dbReference>
<comment type="subcellular location">
    <subcellularLocation>
        <location evidence="1">Nucleus</location>
    </subcellularLocation>
</comment>
<feature type="domain" description="Rad4 beta-hairpin" evidence="9">
    <location>
        <begin position="547"/>
        <end position="624"/>
    </location>
</feature>
<dbReference type="OrthoDB" id="300780at2759"/>
<dbReference type="GO" id="GO:0005737">
    <property type="term" value="C:cytoplasm"/>
    <property type="evidence" value="ECO:0007669"/>
    <property type="project" value="TreeGrafter"/>
</dbReference>
<feature type="region of interest" description="Disordered" evidence="6">
    <location>
        <begin position="1"/>
        <end position="29"/>
    </location>
</feature>
<dbReference type="PANTHER" id="PTHR12135">
    <property type="entry name" value="DNA REPAIR PROTEIN XP-C / RAD4"/>
    <property type="match status" value="1"/>
</dbReference>
<dbReference type="GO" id="GO:0006289">
    <property type="term" value="P:nucleotide-excision repair"/>
    <property type="evidence" value="ECO:0007669"/>
    <property type="project" value="InterPro"/>
</dbReference>
<evidence type="ECO:0000259" key="9">
    <source>
        <dbReference type="SMART" id="SM01032"/>
    </source>
</evidence>
<keyword evidence="11" id="KW-1185">Reference proteome</keyword>
<keyword evidence="5" id="KW-0539">Nucleus</keyword>
<keyword evidence="3" id="KW-0227">DNA damage</keyword>
<evidence type="ECO:0000313" key="10">
    <source>
        <dbReference type="EMBL" id="CCG82882.1"/>
    </source>
</evidence>
<evidence type="ECO:0000256" key="4">
    <source>
        <dbReference type="ARBA" id="ARBA00023204"/>
    </source>
</evidence>
<dbReference type="InterPro" id="IPR036985">
    <property type="entry name" value="Transglutaminase-like_sf"/>
</dbReference>
<evidence type="ECO:0000259" key="8">
    <source>
        <dbReference type="SMART" id="SM01031"/>
    </source>
</evidence>
<accession>R4XHJ0</accession>
<evidence type="ECO:0000256" key="1">
    <source>
        <dbReference type="ARBA" id="ARBA00004123"/>
    </source>
</evidence>
<evidence type="ECO:0000313" key="11">
    <source>
        <dbReference type="Proteomes" id="UP000013776"/>
    </source>
</evidence>
<dbReference type="VEuPathDB" id="FungiDB:TAPDE_003003"/>
<protein>
    <submittedName>
        <fullName evidence="10">DNA repair protein Rad4</fullName>
    </submittedName>
</protein>
<dbReference type="GO" id="GO:0071942">
    <property type="term" value="C:XPC complex"/>
    <property type="evidence" value="ECO:0007669"/>
    <property type="project" value="TreeGrafter"/>
</dbReference>
<dbReference type="SMART" id="SM01031">
    <property type="entry name" value="BHD_2"/>
    <property type="match status" value="1"/>
</dbReference>
<dbReference type="Gene3D" id="3.30.70.2460">
    <property type="entry name" value="Rad4, beta-hairpin domain BHD3"/>
    <property type="match status" value="1"/>
</dbReference>
<dbReference type="Pfam" id="PF10405">
    <property type="entry name" value="BHD_3"/>
    <property type="match status" value="1"/>
</dbReference>
<dbReference type="InterPro" id="IPR018327">
    <property type="entry name" value="BHD_2"/>
</dbReference>
<feature type="domain" description="Rad4 beta-hairpin" evidence="7">
    <location>
        <begin position="421"/>
        <end position="479"/>
    </location>
</feature>
<dbReference type="EMBL" id="CAHR02000107">
    <property type="protein sequence ID" value="CCG82882.1"/>
    <property type="molecule type" value="Genomic_DNA"/>
</dbReference>
<comment type="similarity">
    <text evidence="2">Belongs to the XPC family.</text>
</comment>
<feature type="compositionally biased region" description="Low complexity" evidence="6">
    <location>
        <begin position="250"/>
        <end position="261"/>
    </location>
</feature>
<dbReference type="GO" id="GO:0003684">
    <property type="term" value="F:damaged DNA binding"/>
    <property type="evidence" value="ECO:0007669"/>
    <property type="project" value="InterPro"/>
</dbReference>
<dbReference type="Gene3D" id="3.30.60.290">
    <property type="entry name" value="Rad4, beta-hairpin domain BHD2"/>
    <property type="match status" value="1"/>
</dbReference>
<dbReference type="AlphaFoldDB" id="R4XHJ0"/>
<evidence type="ECO:0000256" key="5">
    <source>
        <dbReference type="ARBA" id="ARBA00023242"/>
    </source>
</evidence>
<dbReference type="SMART" id="SM01030">
    <property type="entry name" value="BHD_1"/>
    <property type="match status" value="1"/>
</dbReference>
<organism evidence="10 11">
    <name type="scientific">Taphrina deformans (strain PYCC 5710 / ATCC 11124 / CBS 356.35 / IMI 108563 / JCM 9778 / NBRC 8474)</name>
    <name type="common">Peach leaf curl fungus</name>
    <name type="synonym">Lalaria deformans</name>
    <dbReference type="NCBI Taxonomy" id="1097556"/>
    <lineage>
        <taxon>Eukaryota</taxon>
        <taxon>Fungi</taxon>
        <taxon>Dikarya</taxon>
        <taxon>Ascomycota</taxon>
        <taxon>Taphrinomycotina</taxon>
        <taxon>Taphrinomycetes</taxon>
        <taxon>Taphrinales</taxon>
        <taxon>Taphrinaceae</taxon>
        <taxon>Taphrina</taxon>
    </lineage>
</organism>
<feature type="region of interest" description="Disordered" evidence="6">
    <location>
        <begin position="250"/>
        <end position="291"/>
    </location>
</feature>
<name>R4XHJ0_TAPDE</name>
<dbReference type="eggNOG" id="KOG2179">
    <property type="taxonomic scope" value="Eukaryota"/>
</dbReference>
<dbReference type="Gene3D" id="2.20.20.110">
    <property type="entry name" value="Rad4, beta-hairpin domain BHD1"/>
    <property type="match status" value="1"/>
</dbReference>
<evidence type="ECO:0000259" key="7">
    <source>
        <dbReference type="SMART" id="SM01030"/>
    </source>
</evidence>
<dbReference type="InterPro" id="IPR018328">
    <property type="entry name" value="Rad4_beta-hairpin_dom3"/>
</dbReference>
<dbReference type="GO" id="GO:0006298">
    <property type="term" value="P:mismatch repair"/>
    <property type="evidence" value="ECO:0007669"/>
    <property type="project" value="TreeGrafter"/>
</dbReference>
<dbReference type="InterPro" id="IPR018326">
    <property type="entry name" value="Rad4_beta-hairpin_dom1"/>
</dbReference>
<proteinExistence type="inferred from homology"/>
<dbReference type="PANTHER" id="PTHR12135:SF0">
    <property type="entry name" value="DNA REPAIR PROTEIN COMPLEMENTING XP-C CELLS"/>
    <property type="match status" value="1"/>
</dbReference>
<evidence type="ECO:0000256" key="6">
    <source>
        <dbReference type="SAM" id="MobiDB-lite"/>
    </source>
</evidence>
<dbReference type="Pfam" id="PF10403">
    <property type="entry name" value="BHD_1"/>
    <property type="match status" value="1"/>
</dbReference>
<keyword evidence="4" id="KW-0234">DNA repair</keyword>
<evidence type="ECO:0000256" key="3">
    <source>
        <dbReference type="ARBA" id="ARBA00022763"/>
    </source>
</evidence>
<dbReference type="SMART" id="SM01032">
    <property type="entry name" value="BHD_3"/>
    <property type="match status" value="1"/>
</dbReference>
<dbReference type="GO" id="GO:0000111">
    <property type="term" value="C:nucleotide-excision repair factor 2 complex"/>
    <property type="evidence" value="ECO:0007669"/>
    <property type="project" value="TreeGrafter"/>
</dbReference>
<dbReference type="InterPro" id="IPR042488">
    <property type="entry name" value="Rad4_BHD3_sf"/>
</dbReference>
<dbReference type="Gene3D" id="3.90.260.10">
    <property type="entry name" value="Transglutaminase-like"/>
    <property type="match status" value="1"/>
</dbReference>
<sequence>MSQGLKRKRAETNYESPSSQSDNSSDEEFDFENINLEEVAAAKNNVGSEHVSQGIDGELRLNISTTQSDEGHKRHPSTAIARKIRYEIHRVHLLCLLSHVALRNKWSNEDVVKDSLAHLGRKFKGNVHPKATSAQIQRTRVLLEGLDAISDLWSRSFRVVSSGMTKPKWYLEADFSKALEANRELKSNIEKVDFLMAAKTLQGDRDTGNQLFVALLRSLGLEARLVCSLQPLGLSASKTNLATVLEEVGTSTNNQDNDSSSHVASKTATPQPRKLTRPRLGLSQKKTTVTRPKPQIKVTAPIVESPYPVYWAEVFDLAAQKWYPIDPLVTGTVNQVNNFEPPQSDFDNTLSYVIAFARDGSAKDVTQRYTRQFNAKVRKTRIESISTSGASWWLRIMKLYRSRNTTDQDSIENAELSQKLLSEGIPANVSDLKNHPLFVIERHLAKQEIIAPLRECGSITIGKSRPPIVEKVYPRKFVQRLRSSLSWYMRGRQVRIGEQPLKFVPRKTRYKQTVDDDFPPESPELEGLYSERQTDIYVPQPVVDGIVPKNNFRNIDLFMTSMLPAGSLHLPGKEAEKAAQILGIDYAVAITGFDHANRQTVPIKTGVVVATEFADAMNQVQEALLDEATIALERQKQLAALGRWSHFLRSLRIRAHVQSRYGGEEAQDEDKSKEEDSEPVDTQGGFL</sequence>
<evidence type="ECO:0000256" key="2">
    <source>
        <dbReference type="ARBA" id="ARBA00009525"/>
    </source>
</evidence>
<gene>
    <name evidence="10" type="ORF">TAPDE_003003</name>
</gene>
<dbReference type="STRING" id="1097556.R4XHJ0"/>
<dbReference type="Pfam" id="PF10404">
    <property type="entry name" value="BHD_2"/>
    <property type="match status" value="1"/>
</dbReference>